<dbReference type="Pfam" id="PF02893">
    <property type="entry name" value="GRAM"/>
    <property type="match status" value="1"/>
</dbReference>
<sequence>MKTVLMPNETLLREGSANLQRGLETTGGRLYLTTERLIFESGKFNVATGQTAITLSDILSVETGWTKLLGFIPLMPNALIISVKQDRRYRLSLWGRKRWREACLNAMKGATS</sequence>
<feature type="domain" description="GRAM" evidence="1">
    <location>
        <begin position="5"/>
        <end position="63"/>
    </location>
</feature>
<evidence type="ECO:0000259" key="1">
    <source>
        <dbReference type="Pfam" id="PF02893"/>
    </source>
</evidence>
<evidence type="ECO:0000313" key="2">
    <source>
        <dbReference type="EMBL" id="CNF78855.1"/>
    </source>
</evidence>
<organism evidence="2 3">
    <name type="scientific">Yersinia intermedia</name>
    <dbReference type="NCBI Taxonomy" id="631"/>
    <lineage>
        <taxon>Bacteria</taxon>
        <taxon>Pseudomonadati</taxon>
        <taxon>Pseudomonadota</taxon>
        <taxon>Gammaproteobacteria</taxon>
        <taxon>Enterobacterales</taxon>
        <taxon>Yersiniaceae</taxon>
        <taxon>Yersinia</taxon>
    </lineage>
</organism>
<name>A0A0T9M8R9_YERIN</name>
<dbReference type="EMBL" id="CPZJ01000008">
    <property type="protein sequence ID" value="CNF78855.1"/>
    <property type="molecule type" value="Genomic_DNA"/>
</dbReference>
<dbReference type="InterPro" id="IPR004182">
    <property type="entry name" value="GRAM"/>
</dbReference>
<dbReference type="AlphaFoldDB" id="A0A0T9M8R9"/>
<evidence type="ECO:0000313" key="3">
    <source>
        <dbReference type="Proteomes" id="UP000038750"/>
    </source>
</evidence>
<dbReference type="RefSeq" id="WP_050073561.1">
    <property type="nucleotide sequence ID" value="NZ_CPZJ01000008.1"/>
</dbReference>
<reference evidence="2 3" key="1">
    <citation type="submission" date="2015-03" db="EMBL/GenBank/DDBJ databases">
        <authorList>
            <person name="Murphy D."/>
        </authorList>
    </citation>
    <scope>NUCLEOTIDE SEQUENCE [LARGE SCALE GENOMIC DNA]</scope>
    <source>
        <strain evidence="2 3">BR165/97</strain>
    </source>
</reference>
<gene>
    <name evidence="2" type="ORF">ERS008530_02108</name>
</gene>
<dbReference type="OrthoDB" id="837929at2"/>
<protein>
    <submittedName>
        <fullName evidence="2">GRAM domain</fullName>
    </submittedName>
</protein>
<dbReference type="Gene3D" id="2.30.29.30">
    <property type="entry name" value="Pleckstrin-homology domain (PH domain)/Phosphotyrosine-binding domain (PTB)"/>
    <property type="match status" value="1"/>
</dbReference>
<dbReference type="InterPro" id="IPR011993">
    <property type="entry name" value="PH-like_dom_sf"/>
</dbReference>
<accession>A0A0T9M8R9</accession>
<proteinExistence type="predicted"/>
<dbReference type="Proteomes" id="UP000038750">
    <property type="component" value="Unassembled WGS sequence"/>
</dbReference>